<keyword evidence="4" id="KW-0804">Transcription</keyword>
<dbReference type="InterPro" id="IPR050815">
    <property type="entry name" value="TF_fung"/>
</dbReference>
<name>A0A6A7B0C5_9PLEO</name>
<dbReference type="CDD" id="cd12148">
    <property type="entry name" value="fungal_TF_MHR"/>
    <property type="match status" value="1"/>
</dbReference>
<proteinExistence type="predicted"/>
<keyword evidence="5" id="KW-0539">Nucleus</keyword>
<dbReference type="Pfam" id="PF04082">
    <property type="entry name" value="Fungal_trans"/>
    <property type="match status" value="1"/>
</dbReference>
<dbReference type="GO" id="GO:0003677">
    <property type="term" value="F:DNA binding"/>
    <property type="evidence" value="ECO:0007669"/>
    <property type="project" value="InterPro"/>
</dbReference>
<evidence type="ECO:0000256" key="1">
    <source>
        <dbReference type="ARBA" id="ARBA00004123"/>
    </source>
</evidence>
<dbReference type="PANTHER" id="PTHR47338">
    <property type="entry name" value="ZN(II)2CYS6 TRANSCRIPTION FACTOR (EUROFUNG)-RELATED"/>
    <property type="match status" value="1"/>
</dbReference>
<evidence type="ECO:0000259" key="6">
    <source>
        <dbReference type="SMART" id="SM00906"/>
    </source>
</evidence>
<evidence type="ECO:0000256" key="4">
    <source>
        <dbReference type="ARBA" id="ARBA00023163"/>
    </source>
</evidence>
<keyword evidence="3" id="KW-0805">Transcription regulation</keyword>
<dbReference type="GO" id="GO:0006351">
    <property type="term" value="P:DNA-templated transcription"/>
    <property type="evidence" value="ECO:0007669"/>
    <property type="project" value="InterPro"/>
</dbReference>
<dbReference type="GO" id="GO:0005634">
    <property type="term" value="C:nucleus"/>
    <property type="evidence" value="ECO:0007669"/>
    <property type="project" value="UniProtKB-SubCell"/>
</dbReference>
<evidence type="ECO:0000313" key="7">
    <source>
        <dbReference type="EMBL" id="KAF2847855.1"/>
    </source>
</evidence>
<gene>
    <name evidence="7" type="ORF">T440DRAFT_402592</name>
</gene>
<organism evidence="7 8">
    <name type="scientific">Plenodomus tracheiphilus IPT5</name>
    <dbReference type="NCBI Taxonomy" id="1408161"/>
    <lineage>
        <taxon>Eukaryota</taxon>
        <taxon>Fungi</taxon>
        <taxon>Dikarya</taxon>
        <taxon>Ascomycota</taxon>
        <taxon>Pezizomycotina</taxon>
        <taxon>Dothideomycetes</taxon>
        <taxon>Pleosporomycetidae</taxon>
        <taxon>Pleosporales</taxon>
        <taxon>Pleosporineae</taxon>
        <taxon>Leptosphaeriaceae</taxon>
        <taxon>Plenodomus</taxon>
    </lineage>
</organism>
<protein>
    <recommendedName>
        <fullName evidence="6">Xylanolytic transcriptional activator regulatory domain-containing protein</fullName>
    </recommendedName>
</protein>
<dbReference type="GO" id="GO:0008270">
    <property type="term" value="F:zinc ion binding"/>
    <property type="evidence" value="ECO:0007669"/>
    <property type="project" value="InterPro"/>
</dbReference>
<sequence length="511" mass="57852">MGFNLINPQISAHIYLGRPNADQNALASFDDQPDLLESYQLPPQVLLEELVKLFFDNFYHMFPCFHRASFEAKVRSSELATESPLLIYAMCCISARHHTESVVHARERCWYEQAKFHYEITRRRPDAGLRTVQSVLLLVFHASTIGDYSASWLFLGKAWRQAVVLGLNRMDATRAVVMDLDHPNVNAGNEIDRNTDTNAARTMLEREECRRTLWLLFIMDRTQAWPTGWPHAIAESQFKVDMPMADTIFQAAVPDMAWIAHDTIPFSKNINSLIATLGSAKHPLNVFHYLVVAHVLLGRVAELVHSLHDDPGTPEYADDCAELDALIIRFRLNIPRQASSVIDALPCDQSQVVWLHVTLNTMEMLLHYRTCGNASTPGEPPKFKLAVNAARNIAQLIKDASRISNSLLVSAHIGSSLYVAACILVIQWRLTGDDSLKNEIDLFMLVFQRMNDVYSFLGLKFKIALEKDLERSVTDLASLRERGYKGLLADCSKWEFVREAFAQRGIPLDIT</sequence>
<evidence type="ECO:0000313" key="8">
    <source>
        <dbReference type="Proteomes" id="UP000799423"/>
    </source>
</evidence>
<dbReference type="EMBL" id="MU006322">
    <property type="protein sequence ID" value="KAF2847855.1"/>
    <property type="molecule type" value="Genomic_DNA"/>
</dbReference>
<keyword evidence="8" id="KW-1185">Reference proteome</keyword>
<dbReference type="PANTHER" id="PTHR47338:SF10">
    <property type="entry name" value="TRANSCRIPTION FACTOR DOMAIN-CONTAINING PROTEIN-RELATED"/>
    <property type="match status" value="1"/>
</dbReference>
<feature type="domain" description="Xylanolytic transcriptional activator regulatory" evidence="6">
    <location>
        <begin position="151"/>
        <end position="249"/>
    </location>
</feature>
<dbReference type="GO" id="GO:0000981">
    <property type="term" value="F:DNA-binding transcription factor activity, RNA polymerase II-specific"/>
    <property type="evidence" value="ECO:0007669"/>
    <property type="project" value="InterPro"/>
</dbReference>
<dbReference type="AlphaFoldDB" id="A0A6A7B0C5"/>
<evidence type="ECO:0000256" key="2">
    <source>
        <dbReference type="ARBA" id="ARBA00022723"/>
    </source>
</evidence>
<evidence type="ECO:0000256" key="5">
    <source>
        <dbReference type="ARBA" id="ARBA00023242"/>
    </source>
</evidence>
<dbReference type="OrthoDB" id="2943660at2759"/>
<dbReference type="SMART" id="SM00906">
    <property type="entry name" value="Fungal_trans"/>
    <property type="match status" value="1"/>
</dbReference>
<comment type="subcellular location">
    <subcellularLocation>
        <location evidence="1">Nucleus</location>
    </subcellularLocation>
</comment>
<dbReference type="InterPro" id="IPR007219">
    <property type="entry name" value="XnlR_reg_dom"/>
</dbReference>
<evidence type="ECO:0000256" key="3">
    <source>
        <dbReference type="ARBA" id="ARBA00023015"/>
    </source>
</evidence>
<reference evidence="7" key="1">
    <citation type="submission" date="2020-01" db="EMBL/GenBank/DDBJ databases">
        <authorList>
            <consortium name="DOE Joint Genome Institute"/>
            <person name="Haridas S."/>
            <person name="Albert R."/>
            <person name="Binder M."/>
            <person name="Bloem J."/>
            <person name="Labutti K."/>
            <person name="Salamov A."/>
            <person name="Andreopoulos B."/>
            <person name="Baker S.E."/>
            <person name="Barry K."/>
            <person name="Bills G."/>
            <person name="Bluhm B.H."/>
            <person name="Cannon C."/>
            <person name="Castanera R."/>
            <person name="Culley D.E."/>
            <person name="Daum C."/>
            <person name="Ezra D."/>
            <person name="Gonzalez J.B."/>
            <person name="Henrissat B."/>
            <person name="Kuo A."/>
            <person name="Liang C."/>
            <person name="Lipzen A."/>
            <person name="Lutzoni F."/>
            <person name="Magnuson J."/>
            <person name="Mondo S."/>
            <person name="Nolan M."/>
            <person name="Ohm R."/>
            <person name="Pangilinan J."/>
            <person name="Park H.-J."/>
            <person name="Ramirez L."/>
            <person name="Alfaro M."/>
            <person name="Sun H."/>
            <person name="Tritt A."/>
            <person name="Yoshinaga Y."/>
            <person name="Zwiers L.-H."/>
            <person name="Turgeon B.G."/>
            <person name="Goodwin S.B."/>
            <person name="Spatafora J.W."/>
            <person name="Crous P.W."/>
            <person name="Grigoriev I.V."/>
        </authorList>
    </citation>
    <scope>NUCLEOTIDE SEQUENCE</scope>
    <source>
        <strain evidence="7">IPT5</strain>
    </source>
</reference>
<dbReference type="Proteomes" id="UP000799423">
    <property type="component" value="Unassembled WGS sequence"/>
</dbReference>
<keyword evidence="2" id="KW-0479">Metal-binding</keyword>
<accession>A0A6A7B0C5</accession>